<dbReference type="EMBL" id="UINC01220267">
    <property type="protein sequence ID" value="SVE48107.1"/>
    <property type="molecule type" value="Genomic_DNA"/>
</dbReference>
<evidence type="ECO:0000313" key="1">
    <source>
        <dbReference type="EMBL" id="SVE48107.1"/>
    </source>
</evidence>
<organism evidence="1">
    <name type="scientific">marine metagenome</name>
    <dbReference type="NCBI Taxonomy" id="408172"/>
    <lineage>
        <taxon>unclassified sequences</taxon>
        <taxon>metagenomes</taxon>
        <taxon>ecological metagenomes</taxon>
    </lineage>
</organism>
<dbReference type="AlphaFoldDB" id="A0A383DUA4"/>
<feature type="non-terminal residue" evidence="1">
    <location>
        <position position="133"/>
    </location>
</feature>
<accession>A0A383DUA4</accession>
<name>A0A383DUA4_9ZZZZ</name>
<proteinExistence type="predicted"/>
<protein>
    <submittedName>
        <fullName evidence="1">Uncharacterized protein</fullName>
    </submittedName>
</protein>
<gene>
    <name evidence="1" type="ORF">METZ01_LOCUS500961</name>
</gene>
<sequence>MADNKIIELTEAKTPASMDLALLVADPATNPSNKKLTLGTLFNKIPSWLGLSQTPSTYTSGAIDITSPISFLSVTGNVVAYTLAAGSQGQIKILVCTVAATVAVRTFTVSSDSGLLITSASHGLIDTQVIQVT</sequence>
<reference evidence="1" key="1">
    <citation type="submission" date="2018-05" db="EMBL/GenBank/DDBJ databases">
        <authorList>
            <person name="Lanie J.A."/>
            <person name="Ng W.-L."/>
            <person name="Kazmierczak K.M."/>
            <person name="Andrzejewski T.M."/>
            <person name="Davidsen T.M."/>
            <person name="Wayne K.J."/>
            <person name="Tettelin H."/>
            <person name="Glass J.I."/>
            <person name="Rusch D."/>
            <person name="Podicherti R."/>
            <person name="Tsui H.-C.T."/>
            <person name="Winkler M.E."/>
        </authorList>
    </citation>
    <scope>NUCLEOTIDE SEQUENCE</scope>
</reference>